<sequence>RPVGWWGWGVIFTVRTCSVAGVFRAEGTGRHSLNYDMAIKVCEQQMSTIATEEQLHEAYNKSLQTCRCIKKHLSQIFVIVLIAVIIIQSS</sequence>
<dbReference type="InterPro" id="IPR016186">
    <property type="entry name" value="C-type_lectin-like/link_sf"/>
</dbReference>
<evidence type="ECO:0000259" key="10">
    <source>
        <dbReference type="Pfam" id="PF00193"/>
    </source>
</evidence>
<keyword evidence="5 9" id="KW-0472">Membrane</keyword>
<dbReference type="InterPro" id="IPR043210">
    <property type="entry name" value="CD44_antigen-like"/>
</dbReference>
<proteinExistence type="predicted"/>
<reference evidence="11" key="2">
    <citation type="submission" date="2025-09" db="UniProtKB">
        <authorList>
            <consortium name="Ensembl"/>
        </authorList>
    </citation>
    <scope>IDENTIFICATION</scope>
</reference>
<comment type="subcellular location">
    <subcellularLocation>
        <location evidence="1">Membrane</location>
        <topology evidence="1">Single-pass membrane protein</topology>
    </subcellularLocation>
</comment>
<keyword evidence="7" id="KW-0675">Receptor</keyword>
<dbReference type="GeneTree" id="ENSGT01000000214788"/>
<dbReference type="GO" id="GO:0005540">
    <property type="term" value="F:hyaluronic acid binding"/>
    <property type="evidence" value="ECO:0007669"/>
    <property type="project" value="InterPro"/>
</dbReference>
<dbReference type="InterPro" id="IPR000538">
    <property type="entry name" value="Link_dom"/>
</dbReference>
<dbReference type="AlphaFoldDB" id="A0A3Q0QWH9"/>
<keyword evidence="12" id="KW-1185">Reference proteome</keyword>
<dbReference type="SUPFAM" id="SSF56436">
    <property type="entry name" value="C-type lectin-like"/>
    <property type="match status" value="1"/>
</dbReference>
<evidence type="ECO:0000256" key="1">
    <source>
        <dbReference type="ARBA" id="ARBA00004167"/>
    </source>
</evidence>
<name>A0A3Q0QWH9_AMPCI</name>
<keyword evidence="4 9" id="KW-1133">Transmembrane helix</keyword>
<keyword evidence="8" id="KW-0325">Glycoprotein</keyword>
<feature type="domain" description="Link" evidence="10">
    <location>
        <begin position="22"/>
        <end position="67"/>
    </location>
</feature>
<dbReference type="GO" id="GO:0016323">
    <property type="term" value="C:basolateral plasma membrane"/>
    <property type="evidence" value="ECO:0007669"/>
    <property type="project" value="TreeGrafter"/>
</dbReference>
<dbReference type="GO" id="GO:0035692">
    <property type="term" value="C:macrophage migration inhibitory factor receptor complex"/>
    <property type="evidence" value="ECO:0007669"/>
    <property type="project" value="TreeGrafter"/>
</dbReference>
<evidence type="ECO:0000313" key="11">
    <source>
        <dbReference type="Ensembl" id="ENSACIP00000001656.1"/>
    </source>
</evidence>
<dbReference type="Proteomes" id="UP000261340">
    <property type="component" value="Unplaced"/>
</dbReference>
<dbReference type="PANTHER" id="PTHR10225">
    <property type="entry name" value="HYALURONAN RECEPTOR"/>
    <property type="match status" value="1"/>
</dbReference>
<evidence type="ECO:0000313" key="12">
    <source>
        <dbReference type="Proteomes" id="UP000261340"/>
    </source>
</evidence>
<evidence type="ECO:0000256" key="4">
    <source>
        <dbReference type="ARBA" id="ARBA00022989"/>
    </source>
</evidence>
<dbReference type="PANTHER" id="PTHR10225:SF6">
    <property type="entry name" value="CD44 ANTIGEN"/>
    <property type="match status" value="1"/>
</dbReference>
<feature type="transmembrane region" description="Helical" evidence="9">
    <location>
        <begin position="6"/>
        <end position="23"/>
    </location>
</feature>
<keyword evidence="2 9" id="KW-0812">Transmembrane</keyword>
<evidence type="ECO:0000256" key="9">
    <source>
        <dbReference type="SAM" id="Phobius"/>
    </source>
</evidence>
<organism evidence="11 12">
    <name type="scientific">Amphilophus citrinellus</name>
    <name type="common">Midas cichlid</name>
    <name type="synonym">Cichlasoma citrinellum</name>
    <dbReference type="NCBI Taxonomy" id="61819"/>
    <lineage>
        <taxon>Eukaryota</taxon>
        <taxon>Metazoa</taxon>
        <taxon>Chordata</taxon>
        <taxon>Craniata</taxon>
        <taxon>Vertebrata</taxon>
        <taxon>Euteleostomi</taxon>
        <taxon>Actinopterygii</taxon>
        <taxon>Neopterygii</taxon>
        <taxon>Teleostei</taxon>
        <taxon>Neoteleostei</taxon>
        <taxon>Acanthomorphata</taxon>
        <taxon>Ovalentaria</taxon>
        <taxon>Cichlomorphae</taxon>
        <taxon>Cichliformes</taxon>
        <taxon>Cichlidae</taxon>
        <taxon>New World cichlids</taxon>
        <taxon>Cichlasomatinae</taxon>
        <taxon>Heroini</taxon>
        <taxon>Amphilophus</taxon>
    </lineage>
</organism>
<dbReference type="Ensembl" id="ENSACIT00000001725.1">
    <property type="protein sequence ID" value="ENSACIP00000001656.1"/>
    <property type="gene ID" value="ENSACIG00000001375.1"/>
</dbReference>
<dbReference type="STRING" id="61819.ENSACIP00000001656"/>
<keyword evidence="3" id="KW-0732">Signal</keyword>
<protein>
    <recommendedName>
        <fullName evidence="10">Link domain-containing protein</fullName>
    </recommendedName>
</protein>
<dbReference type="GO" id="GO:0006954">
    <property type="term" value="P:inflammatory response"/>
    <property type="evidence" value="ECO:0007669"/>
    <property type="project" value="TreeGrafter"/>
</dbReference>
<evidence type="ECO:0000256" key="2">
    <source>
        <dbReference type="ARBA" id="ARBA00022692"/>
    </source>
</evidence>
<dbReference type="GO" id="GO:0007155">
    <property type="term" value="P:cell adhesion"/>
    <property type="evidence" value="ECO:0007669"/>
    <property type="project" value="InterPro"/>
</dbReference>
<feature type="transmembrane region" description="Helical" evidence="9">
    <location>
        <begin position="72"/>
        <end position="89"/>
    </location>
</feature>
<keyword evidence="6" id="KW-1015">Disulfide bond</keyword>
<dbReference type="Gene3D" id="3.10.100.10">
    <property type="entry name" value="Mannose-Binding Protein A, subunit A"/>
    <property type="match status" value="1"/>
</dbReference>
<dbReference type="GO" id="GO:0004896">
    <property type="term" value="F:cytokine receptor activity"/>
    <property type="evidence" value="ECO:0007669"/>
    <property type="project" value="TreeGrafter"/>
</dbReference>
<evidence type="ECO:0000256" key="8">
    <source>
        <dbReference type="ARBA" id="ARBA00023180"/>
    </source>
</evidence>
<dbReference type="Pfam" id="PF00193">
    <property type="entry name" value="Xlink"/>
    <property type="match status" value="1"/>
</dbReference>
<dbReference type="GO" id="GO:0070374">
    <property type="term" value="P:positive regulation of ERK1 and ERK2 cascade"/>
    <property type="evidence" value="ECO:0007669"/>
    <property type="project" value="TreeGrafter"/>
</dbReference>
<evidence type="ECO:0000256" key="5">
    <source>
        <dbReference type="ARBA" id="ARBA00023136"/>
    </source>
</evidence>
<accession>A0A3Q0QWH9</accession>
<evidence type="ECO:0000256" key="6">
    <source>
        <dbReference type="ARBA" id="ARBA00023157"/>
    </source>
</evidence>
<evidence type="ECO:0000256" key="3">
    <source>
        <dbReference type="ARBA" id="ARBA00022729"/>
    </source>
</evidence>
<dbReference type="InterPro" id="IPR016187">
    <property type="entry name" value="CTDL_fold"/>
</dbReference>
<reference evidence="11" key="1">
    <citation type="submission" date="2025-08" db="UniProtKB">
        <authorList>
            <consortium name="Ensembl"/>
        </authorList>
    </citation>
    <scope>IDENTIFICATION</scope>
</reference>
<evidence type="ECO:0000256" key="7">
    <source>
        <dbReference type="ARBA" id="ARBA00023170"/>
    </source>
</evidence>